<evidence type="ECO:0000313" key="2">
    <source>
        <dbReference type="EMBL" id="TWJ14905.1"/>
    </source>
</evidence>
<feature type="domain" description="RNHCP" evidence="1">
    <location>
        <begin position="8"/>
        <end position="90"/>
    </location>
</feature>
<dbReference type="Proteomes" id="UP000321617">
    <property type="component" value="Unassembled WGS sequence"/>
</dbReference>
<gene>
    <name evidence="2" type="ORF">LX16_0599</name>
</gene>
<sequence>MSRRDENTGFDCLHCGARIRPVSNGGYRNHCPFCLCSRHVDDRPGDRAADCGGVMDPIRLRDKPGKGLQIEFRCRVCGTVSVNRIARDTVQPDDLLAILRL</sequence>
<name>A0A562VAK9_9ACTN</name>
<evidence type="ECO:0000313" key="3">
    <source>
        <dbReference type="Proteomes" id="UP000321617"/>
    </source>
</evidence>
<dbReference type="RefSeq" id="WP_211354251.1">
    <property type="nucleotide sequence ID" value="NZ_BAABIJ010000001.1"/>
</dbReference>
<comment type="caution">
    <text evidence="2">The sequence shown here is derived from an EMBL/GenBank/DDBJ whole genome shotgun (WGS) entry which is preliminary data.</text>
</comment>
<accession>A0A562VAK9</accession>
<evidence type="ECO:0000259" key="1">
    <source>
        <dbReference type="Pfam" id="PF12647"/>
    </source>
</evidence>
<protein>
    <submittedName>
        <fullName evidence="2">RNHCP domain-containing protein</fullName>
    </submittedName>
</protein>
<reference evidence="2 3" key="1">
    <citation type="journal article" date="2013" name="Stand. Genomic Sci.">
        <title>Genomic Encyclopedia of Type Strains, Phase I: The one thousand microbial genomes (KMG-I) project.</title>
        <authorList>
            <person name="Kyrpides N.C."/>
            <person name="Woyke T."/>
            <person name="Eisen J.A."/>
            <person name="Garrity G."/>
            <person name="Lilburn T.G."/>
            <person name="Beck B.J."/>
            <person name="Whitman W.B."/>
            <person name="Hugenholtz P."/>
            <person name="Klenk H.P."/>
        </authorList>
    </citation>
    <scope>NUCLEOTIDE SEQUENCE [LARGE SCALE GENOMIC DNA]</scope>
    <source>
        <strain evidence="2 3">DSM 45044</strain>
    </source>
</reference>
<keyword evidence="3" id="KW-1185">Reference proteome</keyword>
<dbReference type="Pfam" id="PF12647">
    <property type="entry name" value="RNHCP"/>
    <property type="match status" value="1"/>
</dbReference>
<organism evidence="2 3">
    <name type="scientific">Stackebrandtia albiflava</name>
    <dbReference type="NCBI Taxonomy" id="406432"/>
    <lineage>
        <taxon>Bacteria</taxon>
        <taxon>Bacillati</taxon>
        <taxon>Actinomycetota</taxon>
        <taxon>Actinomycetes</taxon>
        <taxon>Glycomycetales</taxon>
        <taxon>Glycomycetaceae</taxon>
        <taxon>Stackebrandtia</taxon>
    </lineage>
</organism>
<dbReference type="InterPro" id="IPR024439">
    <property type="entry name" value="RNHCP"/>
</dbReference>
<dbReference type="AlphaFoldDB" id="A0A562VAK9"/>
<dbReference type="EMBL" id="VLLL01000005">
    <property type="protein sequence ID" value="TWJ14905.1"/>
    <property type="molecule type" value="Genomic_DNA"/>
</dbReference>
<proteinExistence type="predicted"/>